<dbReference type="GO" id="GO:0030247">
    <property type="term" value="F:polysaccharide binding"/>
    <property type="evidence" value="ECO:0007669"/>
    <property type="project" value="UniProtKB-UniRule"/>
</dbReference>
<dbReference type="Gene3D" id="2.60.120.200">
    <property type="match status" value="1"/>
</dbReference>
<evidence type="ECO:0000313" key="7">
    <source>
        <dbReference type="EMBL" id="SES20168.1"/>
    </source>
</evidence>
<dbReference type="Pfam" id="PF00553">
    <property type="entry name" value="CBM_2"/>
    <property type="match status" value="1"/>
</dbReference>
<dbReference type="RefSeq" id="WP_089960103.1">
    <property type="nucleotide sequence ID" value="NZ_FOFR01000026.1"/>
</dbReference>
<dbReference type="InterPro" id="IPR013320">
    <property type="entry name" value="ConA-like_dom_sf"/>
</dbReference>
<dbReference type="CDD" id="cd09001">
    <property type="entry name" value="GH43_FsAxh1-like"/>
    <property type="match status" value="1"/>
</dbReference>
<dbReference type="Pfam" id="PF04616">
    <property type="entry name" value="Glyco_hydro_43"/>
    <property type="match status" value="1"/>
</dbReference>
<dbReference type="OrthoDB" id="9801455at2"/>
<reference evidence="8" key="1">
    <citation type="submission" date="2016-10" db="EMBL/GenBank/DDBJ databases">
        <authorList>
            <person name="Varghese N."/>
            <person name="Submissions S."/>
        </authorList>
    </citation>
    <scope>NUCLEOTIDE SEQUENCE [LARGE SCALE GENOMIC DNA]</scope>
    <source>
        <strain evidence="8">CGMCC 4.3525</strain>
    </source>
</reference>
<feature type="domain" description="CBM2" evidence="6">
    <location>
        <begin position="25"/>
        <end position="134"/>
    </location>
</feature>
<feature type="compositionally biased region" description="Low complexity" evidence="4">
    <location>
        <begin position="127"/>
        <end position="161"/>
    </location>
</feature>
<dbReference type="Proteomes" id="UP000199352">
    <property type="component" value="Unassembled WGS sequence"/>
</dbReference>
<evidence type="ECO:0000259" key="6">
    <source>
        <dbReference type="PROSITE" id="PS51173"/>
    </source>
</evidence>
<keyword evidence="5" id="KW-0732">Signal</keyword>
<gene>
    <name evidence="7" type="ORF">SAMN05216188_1267</name>
</gene>
<dbReference type="SUPFAM" id="SSF49384">
    <property type="entry name" value="Carbohydrate-binding domain"/>
    <property type="match status" value="1"/>
</dbReference>
<dbReference type="PANTHER" id="PTHR42812">
    <property type="entry name" value="BETA-XYLOSIDASE"/>
    <property type="match status" value="1"/>
</dbReference>
<proteinExistence type="inferred from homology"/>
<dbReference type="GO" id="GO:0004553">
    <property type="term" value="F:hydrolase activity, hydrolyzing O-glycosyl compounds"/>
    <property type="evidence" value="ECO:0007669"/>
    <property type="project" value="InterPro"/>
</dbReference>
<dbReference type="Gene3D" id="2.115.10.20">
    <property type="entry name" value="Glycosyl hydrolase domain, family 43"/>
    <property type="match status" value="1"/>
</dbReference>
<accession>A0A1H9VF14</accession>
<dbReference type="InterPro" id="IPR012291">
    <property type="entry name" value="CBM2_carb-bd_dom_sf"/>
</dbReference>
<dbReference type="STRING" id="402600.SAMN05216188_1267"/>
<dbReference type="Pfam" id="PF17851">
    <property type="entry name" value="GH43_C2"/>
    <property type="match status" value="1"/>
</dbReference>
<evidence type="ECO:0000256" key="2">
    <source>
        <dbReference type="ARBA" id="ARBA00022801"/>
    </source>
</evidence>
<dbReference type="SMART" id="SM00637">
    <property type="entry name" value="CBD_II"/>
    <property type="match status" value="1"/>
</dbReference>
<keyword evidence="3" id="KW-0326">Glycosidase</keyword>
<evidence type="ECO:0000256" key="4">
    <source>
        <dbReference type="SAM" id="MobiDB-lite"/>
    </source>
</evidence>
<evidence type="ECO:0000313" key="8">
    <source>
        <dbReference type="Proteomes" id="UP000199352"/>
    </source>
</evidence>
<evidence type="ECO:0000256" key="3">
    <source>
        <dbReference type="ARBA" id="ARBA00023295"/>
    </source>
</evidence>
<sequence length="655" mass="70925">MRWVPAAAALSALTLTTAGLAATTAAQAAPGCSVTYTKTSEWQGGFGASVTITNTGDAITGWTLEWTYGSGQQVGQHWNAVITQSGEQVSARNAAYNGSVPTGGKVEFGFNGTTGADNPDPASFRLNGTSCSGNGGPTTTTTTSTTTTSTTPTTTTPQPSTFTNPVLWQDFADIDIIRVGDAYYYSASTMHYSPGAPVLRSYDLVNWEFAGHSVPRLDFGAKYDLNGGRGYVRGIWASFLNHRKSNNTFYWGGCVDFAQTHIYTAASVDAQWSKLSTINKCYYDAGLLIDDNDTMYVAYGNTTISVAQLSADGKSEVRSQQVFQTPPNIGTLEGARFYKRGGNYYIWLTRPANGQYVLKSSSPFGPYTVQQVLLDLPGPIQGGGVPHQGGMVQTQNGDWYYMAFVDAYPGGRVPVLAPITWTSDGWPRVTTVNGRWGVNYPRPNLPTRPVKPMTGVDTFDGTSLKPQWEWNHNPDTTKYSVNNGLRLSTATVTNDLYNARNTLTHRVQGPTSTATVTLDLTSMRDGDRSGLAMLRDSSAWIGVKRDNGRNRVAMVNGLTMDSNWNTTGTGTEIASANLTGNRIWLRANADIRPGSGRQARFSYSTDGVNFTSLGTGFTLKNEWQFFMGYRFGIFNHATQALGGAVTVQRFELSTP</sequence>
<dbReference type="InterPro" id="IPR051795">
    <property type="entry name" value="Glycosyl_Hydrlase_43"/>
</dbReference>
<feature type="region of interest" description="Disordered" evidence="4">
    <location>
        <begin position="112"/>
        <end position="161"/>
    </location>
</feature>
<dbReference type="PROSITE" id="PS51173">
    <property type="entry name" value="CBM2"/>
    <property type="match status" value="1"/>
</dbReference>
<feature type="chain" id="PRO_5011588561" evidence="5">
    <location>
        <begin position="29"/>
        <end position="655"/>
    </location>
</feature>
<dbReference type="SUPFAM" id="SSF75005">
    <property type="entry name" value="Arabinanase/levansucrase/invertase"/>
    <property type="match status" value="1"/>
</dbReference>
<organism evidence="7 8">
    <name type="scientific">Lentzea xinjiangensis</name>
    <dbReference type="NCBI Taxonomy" id="402600"/>
    <lineage>
        <taxon>Bacteria</taxon>
        <taxon>Bacillati</taxon>
        <taxon>Actinomycetota</taxon>
        <taxon>Actinomycetes</taxon>
        <taxon>Pseudonocardiales</taxon>
        <taxon>Pseudonocardiaceae</taxon>
        <taxon>Lentzea</taxon>
    </lineage>
</organism>
<protein>
    <submittedName>
        <fullName evidence="7">Beta-xylosidase</fullName>
    </submittedName>
</protein>
<evidence type="ECO:0000256" key="1">
    <source>
        <dbReference type="ARBA" id="ARBA00009865"/>
    </source>
</evidence>
<dbReference type="InterPro" id="IPR023296">
    <property type="entry name" value="Glyco_hydro_beta-prop_sf"/>
</dbReference>
<dbReference type="Gene3D" id="2.60.40.290">
    <property type="match status" value="1"/>
</dbReference>
<name>A0A1H9VF14_9PSEU</name>
<dbReference type="GO" id="GO:0005975">
    <property type="term" value="P:carbohydrate metabolic process"/>
    <property type="evidence" value="ECO:0007669"/>
    <property type="project" value="InterPro"/>
</dbReference>
<dbReference type="InterPro" id="IPR006710">
    <property type="entry name" value="Glyco_hydro_43"/>
</dbReference>
<dbReference type="SUPFAM" id="SSF49899">
    <property type="entry name" value="Concanavalin A-like lectins/glucanases"/>
    <property type="match status" value="1"/>
</dbReference>
<feature type="signal peptide" evidence="5">
    <location>
        <begin position="1"/>
        <end position="28"/>
    </location>
</feature>
<dbReference type="InterPro" id="IPR001919">
    <property type="entry name" value="CBD2"/>
</dbReference>
<dbReference type="AlphaFoldDB" id="A0A1H9VF14"/>
<dbReference type="PANTHER" id="PTHR42812:SF15">
    <property type="entry name" value="HYDROLASE, PUTATIVE (AFU_ORTHOLOGUE AFUA_2G00930)-RELATED"/>
    <property type="match status" value="1"/>
</dbReference>
<evidence type="ECO:0000256" key="5">
    <source>
        <dbReference type="SAM" id="SignalP"/>
    </source>
</evidence>
<dbReference type="InterPro" id="IPR041542">
    <property type="entry name" value="GH43_C2"/>
</dbReference>
<dbReference type="InterPro" id="IPR008965">
    <property type="entry name" value="CBM2/CBM3_carb-bd_dom_sf"/>
</dbReference>
<keyword evidence="2" id="KW-0378">Hydrolase</keyword>
<keyword evidence="8" id="KW-1185">Reference proteome</keyword>
<dbReference type="EMBL" id="FOFR01000026">
    <property type="protein sequence ID" value="SES20168.1"/>
    <property type="molecule type" value="Genomic_DNA"/>
</dbReference>
<comment type="similarity">
    <text evidence="1">Belongs to the glycosyl hydrolase 43 family.</text>
</comment>